<evidence type="ECO:0000256" key="1">
    <source>
        <dbReference type="SAM" id="MobiDB-lite"/>
    </source>
</evidence>
<proteinExistence type="predicted"/>
<evidence type="ECO:0000313" key="2">
    <source>
        <dbReference type="EMBL" id="KAF2586014.1"/>
    </source>
</evidence>
<accession>A0A8S9JVG1</accession>
<gene>
    <name evidence="2" type="ORF">F2Q70_00034052</name>
</gene>
<organism evidence="2">
    <name type="scientific">Brassica cretica</name>
    <name type="common">Mustard</name>
    <dbReference type="NCBI Taxonomy" id="69181"/>
    <lineage>
        <taxon>Eukaryota</taxon>
        <taxon>Viridiplantae</taxon>
        <taxon>Streptophyta</taxon>
        <taxon>Embryophyta</taxon>
        <taxon>Tracheophyta</taxon>
        <taxon>Spermatophyta</taxon>
        <taxon>Magnoliopsida</taxon>
        <taxon>eudicotyledons</taxon>
        <taxon>Gunneridae</taxon>
        <taxon>Pentapetalae</taxon>
        <taxon>rosids</taxon>
        <taxon>malvids</taxon>
        <taxon>Brassicales</taxon>
        <taxon>Brassicaceae</taxon>
        <taxon>Brassiceae</taxon>
        <taxon>Brassica</taxon>
    </lineage>
</organism>
<feature type="compositionally biased region" description="Basic and acidic residues" evidence="1">
    <location>
        <begin position="70"/>
        <end position="80"/>
    </location>
</feature>
<feature type="region of interest" description="Disordered" evidence="1">
    <location>
        <begin position="59"/>
        <end position="80"/>
    </location>
</feature>
<sequence>MRRQNNYWVCVEELSSVNSATDRSIPPRIDTDGIKNTVTVLLALVNNYWVCVEELSSVNSATDRSIPPRIDTDGIKNTHN</sequence>
<dbReference type="AlphaFoldDB" id="A0A8S9JVG1"/>
<name>A0A8S9JVG1_BRACR</name>
<dbReference type="EMBL" id="QGKY02000246">
    <property type="protein sequence ID" value="KAF2586014.1"/>
    <property type="molecule type" value="Genomic_DNA"/>
</dbReference>
<comment type="caution">
    <text evidence="2">The sequence shown here is derived from an EMBL/GenBank/DDBJ whole genome shotgun (WGS) entry which is preliminary data.</text>
</comment>
<protein>
    <submittedName>
        <fullName evidence="2">Uncharacterized protein</fullName>
    </submittedName>
</protein>
<reference evidence="2" key="1">
    <citation type="submission" date="2019-12" db="EMBL/GenBank/DDBJ databases">
        <title>Genome sequencing and annotation of Brassica cretica.</title>
        <authorList>
            <person name="Studholme D.J."/>
            <person name="Sarris P.F."/>
        </authorList>
    </citation>
    <scope>NUCLEOTIDE SEQUENCE</scope>
    <source>
        <strain evidence="2">PFS-102/07</strain>
        <tissue evidence="2">Leaf</tissue>
    </source>
</reference>